<accession>A0A9P5ZV54</accession>
<dbReference type="EMBL" id="MU154588">
    <property type="protein sequence ID" value="KAF9493275.1"/>
    <property type="molecule type" value="Genomic_DNA"/>
</dbReference>
<feature type="transmembrane region" description="Helical" evidence="1">
    <location>
        <begin position="195"/>
        <end position="219"/>
    </location>
</feature>
<dbReference type="PANTHER" id="PTHR40465">
    <property type="entry name" value="CHROMOSOME 1, WHOLE GENOME SHOTGUN SEQUENCE"/>
    <property type="match status" value="1"/>
</dbReference>
<dbReference type="Pfam" id="PF20152">
    <property type="entry name" value="DUF6534"/>
    <property type="match status" value="1"/>
</dbReference>
<evidence type="ECO:0000313" key="4">
    <source>
        <dbReference type="EMBL" id="KAF9493275.1"/>
    </source>
</evidence>
<dbReference type="AlphaFoldDB" id="A0A9P5ZV54"/>
<name>A0A9P5ZV54_PLEER</name>
<evidence type="ECO:0000256" key="2">
    <source>
        <dbReference type="SAM" id="SignalP"/>
    </source>
</evidence>
<keyword evidence="2" id="KW-0732">Signal</keyword>
<comment type="caution">
    <text evidence="4">The sequence shown here is derived from an EMBL/GenBank/DDBJ whole genome shotgun (WGS) entry which is preliminary data.</text>
</comment>
<keyword evidence="1" id="KW-0812">Transmembrane</keyword>
<feature type="transmembrane region" description="Helical" evidence="1">
    <location>
        <begin position="113"/>
        <end position="135"/>
    </location>
</feature>
<feature type="transmembrane region" description="Helical" evidence="1">
    <location>
        <begin position="88"/>
        <end position="107"/>
    </location>
</feature>
<keyword evidence="1" id="KW-0472">Membrane</keyword>
<feature type="transmembrane region" description="Helical" evidence="1">
    <location>
        <begin position="156"/>
        <end position="175"/>
    </location>
</feature>
<evidence type="ECO:0000259" key="3">
    <source>
        <dbReference type="Pfam" id="PF20152"/>
    </source>
</evidence>
<feature type="domain" description="DUF6534" evidence="3">
    <location>
        <begin position="162"/>
        <end position="266"/>
    </location>
</feature>
<keyword evidence="5" id="KW-1185">Reference proteome</keyword>
<feature type="transmembrane region" description="Helical" evidence="1">
    <location>
        <begin position="48"/>
        <end position="76"/>
    </location>
</feature>
<keyword evidence="1" id="KW-1133">Transmembrane helix</keyword>
<evidence type="ECO:0000313" key="5">
    <source>
        <dbReference type="Proteomes" id="UP000807025"/>
    </source>
</evidence>
<sequence>MSAPPPPLVFAQTLFPLLLGSALACPLYGVALAQGISYFRNFLRDPTFVKYSVALLLLVDGAHTFSLADAIAVWYLRAAPSTQYPPLFFSYVTTGFVQSAFTLRVWILSGKNWLVTSILAFFVVSQLIGGLGMAASQQINGEVSSVLDVNSKAFGSLELISAMICDIMISSSLVYFLHKNRSGIKTTESLIDKLIIYFIGIGTLSSVFALLNMVTWWAMPDKLIFTTFHSIISKHSLPFSNSPSDSSMSVYVNSLLVTNSSLNSRNQLRRNLGKVQGGDYTNTDDSIALSTFAAGVN</sequence>
<feature type="chain" id="PRO_5040285326" description="DUF6534 domain-containing protein" evidence="2">
    <location>
        <begin position="25"/>
        <end position="297"/>
    </location>
</feature>
<dbReference type="Proteomes" id="UP000807025">
    <property type="component" value="Unassembled WGS sequence"/>
</dbReference>
<dbReference type="OrthoDB" id="2971182at2759"/>
<dbReference type="InterPro" id="IPR045339">
    <property type="entry name" value="DUF6534"/>
</dbReference>
<dbReference type="PANTHER" id="PTHR40465:SF1">
    <property type="entry name" value="DUF6534 DOMAIN-CONTAINING PROTEIN"/>
    <property type="match status" value="1"/>
</dbReference>
<proteinExistence type="predicted"/>
<gene>
    <name evidence="4" type="ORF">BDN71DRAFT_1432625</name>
</gene>
<feature type="signal peptide" evidence="2">
    <location>
        <begin position="1"/>
        <end position="24"/>
    </location>
</feature>
<protein>
    <recommendedName>
        <fullName evidence="3">DUF6534 domain-containing protein</fullName>
    </recommendedName>
</protein>
<reference evidence="4" key="1">
    <citation type="submission" date="2020-11" db="EMBL/GenBank/DDBJ databases">
        <authorList>
            <consortium name="DOE Joint Genome Institute"/>
            <person name="Ahrendt S."/>
            <person name="Riley R."/>
            <person name="Andreopoulos W."/>
            <person name="Labutti K."/>
            <person name="Pangilinan J."/>
            <person name="Ruiz-Duenas F.J."/>
            <person name="Barrasa J.M."/>
            <person name="Sanchez-Garcia M."/>
            <person name="Camarero S."/>
            <person name="Miyauchi S."/>
            <person name="Serrano A."/>
            <person name="Linde D."/>
            <person name="Babiker R."/>
            <person name="Drula E."/>
            <person name="Ayuso-Fernandez I."/>
            <person name="Pacheco R."/>
            <person name="Padilla G."/>
            <person name="Ferreira P."/>
            <person name="Barriuso J."/>
            <person name="Kellner H."/>
            <person name="Castanera R."/>
            <person name="Alfaro M."/>
            <person name="Ramirez L."/>
            <person name="Pisabarro A.G."/>
            <person name="Kuo A."/>
            <person name="Tritt A."/>
            <person name="Lipzen A."/>
            <person name="He G."/>
            <person name="Yan M."/>
            <person name="Ng V."/>
            <person name="Cullen D."/>
            <person name="Martin F."/>
            <person name="Rosso M.-N."/>
            <person name="Henrissat B."/>
            <person name="Hibbett D."/>
            <person name="Martinez A.T."/>
            <person name="Grigoriev I.V."/>
        </authorList>
    </citation>
    <scope>NUCLEOTIDE SEQUENCE</scope>
    <source>
        <strain evidence="4">ATCC 90797</strain>
    </source>
</reference>
<evidence type="ECO:0000256" key="1">
    <source>
        <dbReference type="SAM" id="Phobius"/>
    </source>
</evidence>
<organism evidence="4 5">
    <name type="scientific">Pleurotus eryngii</name>
    <name type="common">Boletus of the steppes</name>
    <dbReference type="NCBI Taxonomy" id="5323"/>
    <lineage>
        <taxon>Eukaryota</taxon>
        <taxon>Fungi</taxon>
        <taxon>Dikarya</taxon>
        <taxon>Basidiomycota</taxon>
        <taxon>Agaricomycotina</taxon>
        <taxon>Agaricomycetes</taxon>
        <taxon>Agaricomycetidae</taxon>
        <taxon>Agaricales</taxon>
        <taxon>Pleurotineae</taxon>
        <taxon>Pleurotaceae</taxon>
        <taxon>Pleurotus</taxon>
    </lineage>
</organism>